<evidence type="ECO:0000313" key="1">
    <source>
        <dbReference type="EMBL" id="RQJ68868.1"/>
    </source>
</evidence>
<organism evidence="1 2">
    <name type="scientific">Neisseria meningitidis</name>
    <dbReference type="NCBI Taxonomy" id="487"/>
    <lineage>
        <taxon>Bacteria</taxon>
        <taxon>Pseudomonadati</taxon>
        <taxon>Pseudomonadota</taxon>
        <taxon>Betaproteobacteria</taxon>
        <taxon>Neisseriales</taxon>
        <taxon>Neisseriaceae</taxon>
        <taxon>Neisseria</taxon>
    </lineage>
</organism>
<proteinExistence type="predicted"/>
<evidence type="ECO:0000313" key="2">
    <source>
        <dbReference type="Proteomes" id="UP000283829"/>
    </source>
</evidence>
<dbReference type="AlphaFoldDB" id="A0A425ASE4"/>
<sequence>MQFVWEAERTKAKVNAMLCLKRQAVANPLFGKGRLKIFSDDLLFIEQIPQTADNPTDKLLQFRVDFLLFPRKANQSRKNIKNVKKLRTNSLISCNYM</sequence>
<protein>
    <submittedName>
        <fullName evidence="1">Uncharacterized protein</fullName>
    </submittedName>
</protein>
<gene>
    <name evidence="1" type="ORF">COI09_00260</name>
</gene>
<dbReference type="Proteomes" id="UP000283829">
    <property type="component" value="Unassembled WGS sequence"/>
</dbReference>
<accession>A0A425ASE4</accession>
<dbReference type="EMBL" id="NWXB01000001">
    <property type="protein sequence ID" value="RQJ68868.1"/>
    <property type="molecule type" value="Genomic_DNA"/>
</dbReference>
<reference evidence="1 2" key="1">
    <citation type="submission" date="2017-09" db="EMBL/GenBank/DDBJ databases">
        <title>Phenotypic and genotypic characterization of Colombian isolates of Neisseria meningitidis recovered from invasive disease.</title>
        <authorList>
            <person name="Duarte C."/>
            <person name="Gabastou J.M."/>
            <person name="Moreno J."/>
        </authorList>
    </citation>
    <scope>NUCLEOTIDE SEQUENCE [LARGE SCALE GENOMIC DNA]</scope>
    <source>
        <strain evidence="1 2">INS-Nm1124</strain>
    </source>
</reference>
<comment type="caution">
    <text evidence="1">The sequence shown here is derived from an EMBL/GenBank/DDBJ whole genome shotgun (WGS) entry which is preliminary data.</text>
</comment>
<name>A0A425ASE4_NEIME</name>